<organism evidence="1 3">
    <name type="scientific">Treponema phagedenis</name>
    <dbReference type="NCBI Taxonomy" id="162"/>
    <lineage>
        <taxon>Bacteria</taxon>
        <taxon>Pseudomonadati</taxon>
        <taxon>Spirochaetota</taxon>
        <taxon>Spirochaetia</taxon>
        <taxon>Spirochaetales</taxon>
        <taxon>Treponemataceae</taxon>
        <taxon>Treponema</taxon>
    </lineage>
</organism>
<proteinExistence type="predicted"/>
<dbReference type="EMBL" id="CDNC01000014">
    <property type="protein sequence ID" value="CEM61789.1"/>
    <property type="molecule type" value="Genomic_DNA"/>
</dbReference>
<dbReference type="AlphaFoldDB" id="A0A0B7GT20"/>
<evidence type="ECO:0000313" key="3">
    <source>
        <dbReference type="Proteomes" id="UP000042527"/>
    </source>
</evidence>
<dbReference type="Gene3D" id="1.25.40.10">
    <property type="entry name" value="Tetratricopeptide repeat domain"/>
    <property type="match status" value="1"/>
</dbReference>
<reference evidence="3" key="1">
    <citation type="submission" date="2015-01" db="EMBL/GenBank/DDBJ databases">
        <authorList>
            <person name="Manzoor Shahid"/>
            <person name="Zubair Saima"/>
        </authorList>
    </citation>
    <scope>NUCLEOTIDE SEQUENCE [LARGE SCALE GENOMIC DNA]</scope>
    <source>
        <strain evidence="3">V1</strain>
    </source>
</reference>
<reference evidence="1" key="2">
    <citation type="submission" date="2015-01" db="EMBL/GenBank/DDBJ databases">
        <authorList>
            <person name="Xiang T."/>
            <person name="Song Y."/>
            <person name="Huang L."/>
            <person name="Wang B."/>
            <person name="Wu P."/>
        </authorList>
    </citation>
    <scope>NUCLEOTIDE SEQUENCE [LARGE SCALE GENOMIC DNA]</scope>
    <source>
        <strain evidence="1">V1</strain>
    </source>
</reference>
<dbReference type="RefSeq" id="WP_024753488.1">
    <property type="nucleotide sequence ID" value="NZ_CDNC01000014.1"/>
</dbReference>
<name>A0A0B7GT20_TREPH</name>
<gene>
    <name evidence="2" type="ORF">FUT82_10295</name>
    <name evidence="1" type="ORF">TPHV1_210022</name>
</gene>
<dbReference type="OrthoDB" id="356136at2"/>
<evidence type="ECO:0000313" key="2">
    <source>
        <dbReference type="EMBL" id="QEJ98348.1"/>
    </source>
</evidence>
<reference evidence="2 4" key="3">
    <citation type="submission" date="2019-08" db="EMBL/GenBank/DDBJ databases">
        <authorList>
            <person name="Kuhnert P."/>
        </authorList>
    </citation>
    <scope>NUCLEOTIDE SEQUENCE [LARGE SCALE GENOMIC DNA]</scope>
    <source>
        <strain evidence="2 4">B36.5</strain>
    </source>
</reference>
<keyword evidence="3" id="KW-1185">Reference proteome</keyword>
<dbReference type="Proteomes" id="UP000042527">
    <property type="component" value="Unassembled WGS sequence"/>
</dbReference>
<accession>A0A0B7GT20</accession>
<protein>
    <recommendedName>
        <fullName evidence="5">Tetratricopeptide repeat protein</fullName>
    </recommendedName>
</protein>
<dbReference type="Proteomes" id="UP000323594">
    <property type="component" value="Chromosome"/>
</dbReference>
<sequence length="374" mass="43111">MKKKYSFFIFTVFISASLYPVATRGIEDYDHTDDKEPWHLLEWAKIAYEKEEFGKALLYTGSAADIQKETVQNKYALLEKALRSRQVQKVGDSILDIYAILKKREEIDACTILDEIFLTHSPQFFHNSMEKLLVWLKGTETFPECDYMSGKIYQIEGEYSQALSYYKKAWKNRAFLTVPDTRFDIIYSMADVSGLMKNNNEKEKYLLLVLTEDPVYGTTDFESSTLQAMIRTISTSNTVEKFFRLYRHHNPIAMKAYTELAAIYLQAGNLDRALAVSALAANIAVSSLDSFLHEADFTYRYQDLADLFIRTGSKPAILQWANGNNVWAIFIQFADLLFKKGYDEQVKDIYYKLAEKCPSFEHARLAAYRLSGTL</sequence>
<evidence type="ECO:0000313" key="1">
    <source>
        <dbReference type="EMBL" id="CEM61789.1"/>
    </source>
</evidence>
<evidence type="ECO:0008006" key="5">
    <source>
        <dbReference type="Google" id="ProtNLM"/>
    </source>
</evidence>
<dbReference type="InterPro" id="IPR011990">
    <property type="entry name" value="TPR-like_helical_dom_sf"/>
</dbReference>
<dbReference type="SUPFAM" id="SSF48452">
    <property type="entry name" value="TPR-like"/>
    <property type="match status" value="1"/>
</dbReference>
<evidence type="ECO:0000313" key="4">
    <source>
        <dbReference type="Proteomes" id="UP000323594"/>
    </source>
</evidence>
<dbReference type="EMBL" id="CP042817">
    <property type="protein sequence ID" value="QEJ98348.1"/>
    <property type="molecule type" value="Genomic_DNA"/>
</dbReference>